<feature type="transmembrane region" description="Helical" evidence="6">
    <location>
        <begin position="262"/>
        <end position="283"/>
    </location>
</feature>
<evidence type="ECO:0000256" key="5">
    <source>
        <dbReference type="ARBA" id="ARBA00023136"/>
    </source>
</evidence>
<dbReference type="GO" id="GO:0005886">
    <property type="term" value="C:plasma membrane"/>
    <property type="evidence" value="ECO:0007669"/>
    <property type="project" value="UniProtKB-SubCell"/>
</dbReference>
<dbReference type="AlphaFoldDB" id="A0A1N7GH93"/>
<keyword evidence="9" id="KW-1185">Reference proteome</keyword>
<accession>A0A1N7GH93</accession>
<organism evidence="8 9">
    <name type="scientific">Microbispora rosea</name>
    <dbReference type="NCBI Taxonomy" id="58117"/>
    <lineage>
        <taxon>Bacteria</taxon>
        <taxon>Bacillati</taxon>
        <taxon>Actinomycetota</taxon>
        <taxon>Actinomycetes</taxon>
        <taxon>Streptosporangiales</taxon>
        <taxon>Streptosporangiaceae</taxon>
        <taxon>Microbispora</taxon>
    </lineage>
</organism>
<dbReference type="STRING" id="58117.SAMN05421833_1298"/>
<keyword evidence="4 6" id="KW-1133">Transmembrane helix</keyword>
<feature type="domain" description="Type II secretion system protein GspF" evidence="7">
    <location>
        <begin position="153"/>
        <end position="280"/>
    </location>
</feature>
<sequence length="289" mass="30275">MNLFLLAGALIGFGLFLLVRELRPAPPRLEEAVARLRADYIPPDTSGDLAQRLGRLMATHLGSLPCPHRDLALLGRPVERFLATKLGLAVLGLLLPAAITALMTTTGGTPGVALPAGASLLGGVVLFFAPDLTVRSEAARRRADFRHAITGYLDLVALERSAGAGPVDALEKAASVSDGWAFARITAVLEQARRNQRPAWEGLARLGEQVGITELTDLADIAALAGQEGARVLDTLISKAASMRGQALAAAKAEANGRTTAMVIPIALLGAAFLLLLTFPQIYRLAIAG</sequence>
<evidence type="ECO:0000256" key="3">
    <source>
        <dbReference type="ARBA" id="ARBA00022692"/>
    </source>
</evidence>
<feature type="transmembrane region" description="Helical" evidence="6">
    <location>
        <begin position="112"/>
        <end position="132"/>
    </location>
</feature>
<feature type="transmembrane region" description="Helical" evidence="6">
    <location>
        <begin position="6"/>
        <end position="22"/>
    </location>
</feature>
<keyword evidence="2" id="KW-1003">Cell membrane</keyword>
<evidence type="ECO:0000256" key="4">
    <source>
        <dbReference type="ARBA" id="ARBA00022989"/>
    </source>
</evidence>
<feature type="transmembrane region" description="Helical" evidence="6">
    <location>
        <begin position="86"/>
        <end position="106"/>
    </location>
</feature>
<evidence type="ECO:0000313" key="8">
    <source>
        <dbReference type="EMBL" id="SIS11964.1"/>
    </source>
</evidence>
<dbReference type="EMBL" id="FTNI01000029">
    <property type="protein sequence ID" value="SIS11964.1"/>
    <property type="molecule type" value="Genomic_DNA"/>
</dbReference>
<comment type="subcellular location">
    <subcellularLocation>
        <location evidence="1">Cell membrane</location>
        <topology evidence="1">Multi-pass membrane protein</topology>
    </subcellularLocation>
</comment>
<dbReference type="PANTHER" id="PTHR35007">
    <property type="entry name" value="INTEGRAL MEMBRANE PROTEIN-RELATED"/>
    <property type="match status" value="1"/>
</dbReference>
<keyword evidence="3 6" id="KW-0812">Transmembrane</keyword>
<evidence type="ECO:0000256" key="1">
    <source>
        <dbReference type="ARBA" id="ARBA00004651"/>
    </source>
</evidence>
<dbReference type="InterPro" id="IPR018076">
    <property type="entry name" value="T2SS_GspF_dom"/>
</dbReference>
<gene>
    <name evidence="8" type="ORF">SAMN05421833_1298</name>
</gene>
<evidence type="ECO:0000256" key="2">
    <source>
        <dbReference type="ARBA" id="ARBA00022475"/>
    </source>
</evidence>
<dbReference type="PANTHER" id="PTHR35007:SF1">
    <property type="entry name" value="PILUS ASSEMBLY PROTEIN"/>
    <property type="match status" value="1"/>
</dbReference>
<proteinExistence type="predicted"/>
<dbReference type="OrthoDB" id="5243064at2"/>
<keyword evidence="5 6" id="KW-0472">Membrane</keyword>
<evidence type="ECO:0000256" key="6">
    <source>
        <dbReference type="SAM" id="Phobius"/>
    </source>
</evidence>
<dbReference type="RefSeq" id="WP_076440525.1">
    <property type="nucleotide sequence ID" value="NZ_FTNI01000029.1"/>
</dbReference>
<dbReference type="Pfam" id="PF00482">
    <property type="entry name" value="T2SSF"/>
    <property type="match status" value="1"/>
</dbReference>
<dbReference type="Proteomes" id="UP000186096">
    <property type="component" value="Unassembled WGS sequence"/>
</dbReference>
<reference evidence="9" key="1">
    <citation type="submission" date="2017-01" db="EMBL/GenBank/DDBJ databases">
        <authorList>
            <person name="Varghese N."/>
            <person name="Submissions S."/>
        </authorList>
    </citation>
    <scope>NUCLEOTIDE SEQUENCE [LARGE SCALE GENOMIC DNA]</scope>
    <source>
        <strain evidence="9">ATCC 12950</strain>
    </source>
</reference>
<evidence type="ECO:0000313" key="9">
    <source>
        <dbReference type="Proteomes" id="UP000186096"/>
    </source>
</evidence>
<evidence type="ECO:0000259" key="7">
    <source>
        <dbReference type="Pfam" id="PF00482"/>
    </source>
</evidence>
<name>A0A1N7GH93_9ACTN</name>
<protein>
    <submittedName>
        <fullName evidence="8">Type II secretion system (T2SS), protein F</fullName>
    </submittedName>
</protein>